<feature type="domain" description="CdaR GGDEF-like" evidence="4">
    <location>
        <begin position="308"/>
        <end position="439"/>
    </location>
</feature>
<reference evidence="5 6" key="1">
    <citation type="submission" date="2015-12" db="EMBL/GenBank/DDBJ databases">
        <title>Draft genome sequence of the thermoanaerobe Thermotalea metallivorans, an isolate from the runoff channel of the Great Artesian Basin, Australia.</title>
        <authorList>
            <person name="Patel B.K."/>
        </authorList>
    </citation>
    <scope>NUCLEOTIDE SEQUENCE [LARGE SCALE GENOMIC DNA]</scope>
    <source>
        <strain evidence="5 6">B2-1</strain>
    </source>
</reference>
<proteinExistence type="inferred from homology"/>
<dbReference type="InterPro" id="IPR012914">
    <property type="entry name" value="PucR_dom"/>
</dbReference>
<dbReference type="InterPro" id="IPR041522">
    <property type="entry name" value="CdaR_GGDEF"/>
</dbReference>
<gene>
    <name evidence="5" type="primary">pucR_1</name>
    <name evidence="5" type="ORF">AN619_19390</name>
</gene>
<evidence type="ECO:0000259" key="4">
    <source>
        <dbReference type="Pfam" id="PF17853"/>
    </source>
</evidence>
<evidence type="ECO:0000259" key="2">
    <source>
        <dbReference type="Pfam" id="PF07905"/>
    </source>
</evidence>
<keyword evidence="6" id="KW-1185">Reference proteome</keyword>
<accession>A0A140L3I8</accession>
<organism evidence="5 6">
    <name type="scientific">Thermotalea metallivorans</name>
    <dbReference type="NCBI Taxonomy" id="520762"/>
    <lineage>
        <taxon>Bacteria</taxon>
        <taxon>Bacillati</taxon>
        <taxon>Bacillota</taxon>
        <taxon>Clostridia</taxon>
        <taxon>Peptostreptococcales</taxon>
        <taxon>Thermotaleaceae</taxon>
        <taxon>Thermotalea</taxon>
    </lineage>
</organism>
<dbReference type="PANTHER" id="PTHR33744">
    <property type="entry name" value="CARBOHYDRATE DIACID REGULATOR"/>
    <property type="match status" value="1"/>
</dbReference>
<evidence type="ECO:0000256" key="1">
    <source>
        <dbReference type="ARBA" id="ARBA00006754"/>
    </source>
</evidence>
<dbReference type="InterPro" id="IPR029016">
    <property type="entry name" value="GAF-like_dom_sf"/>
</dbReference>
<dbReference type="PANTHER" id="PTHR33744:SF1">
    <property type="entry name" value="DNA-BINDING TRANSCRIPTIONAL ACTIVATOR ADER"/>
    <property type="match status" value="1"/>
</dbReference>
<comment type="similarity">
    <text evidence="1">Belongs to the CdaR family.</text>
</comment>
<protein>
    <submittedName>
        <fullName evidence="5">Purine catabolism regulatory protein</fullName>
    </submittedName>
</protein>
<feature type="domain" description="PucR C-terminal helix-turn-helix" evidence="3">
    <location>
        <begin position="492"/>
        <end position="550"/>
    </location>
</feature>
<dbReference type="InterPro" id="IPR025736">
    <property type="entry name" value="PucR_C-HTH_dom"/>
</dbReference>
<dbReference type="InterPro" id="IPR051448">
    <property type="entry name" value="CdaR-like_regulators"/>
</dbReference>
<dbReference type="EMBL" id="LOEE01000041">
    <property type="protein sequence ID" value="KXG75113.1"/>
    <property type="molecule type" value="Genomic_DNA"/>
</dbReference>
<dbReference type="Gene3D" id="3.30.450.40">
    <property type="match status" value="1"/>
</dbReference>
<dbReference type="Pfam" id="PF17853">
    <property type="entry name" value="GGDEF_2"/>
    <property type="match status" value="1"/>
</dbReference>
<dbReference type="RefSeq" id="WP_068556491.1">
    <property type="nucleotide sequence ID" value="NZ_LOEE01000041.1"/>
</dbReference>
<dbReference type="Pfam" id="PF13556">
    <property type="entry name" value="HTH_30"/>
    <property type="match status" value="1"/>
</dbReference>
<dbReference type="OrthoDB" id="143422at2"/>
<dbReference type="Proteomes" id="UP000070456">
    <property type="component" value="Unassembled WGS sequence"/>
</dbReference>
<sequence length="562" mass="65245">MILKESGITIRQAMEMECMDKCKIIAGHSGIDNIITRVNIMADPDILHWVSEGELLLTTAYSFRKDDIELQKKLITESSKKKLAGMGIKIYPYIDGLSREVIDLADHLGFPIIDLYYATAFTDIMTPIFKEIFNKQAALLQKVENVHNDLMGVVLKGGSVKEIIKTLKQTIKNPILVRDHYFDEYIYHMDRQDGCDYGKLIERSNIFFESNPENKKIDAKTEKWDQVEDRAMRKVIIPIIVKGNVQGHILVWEAYREISNFDKVALESASPIIALEFLKKSSVYEVEHRYKVEFFESLISNDEKRKTAAVSRANIYKLDSNGYYTVIQICLLKIWGQEKRKKQETADDLKARLILNLEKALIHEQWHGMIIGREDKISILTLWHGEKDAQQKIRQYGNKICRLAKELFPENNFVMGIGRPYKGLEQVYKSVRDAERAIEAGMLLGKEQIVYFEDLGVYKILCQESLREELCSFYQQTLLPLVEYDQNKNTELVKTLQIYFETNGNLKKMSELLFTHYNTILYRIQRIKQITGRDIDNAEDRFNLETALKIMKILRCSSQAPF</sequence>
<evidence type="ECO:0000259" key="3">
    <source>
        <dbReference type="Pfam" id="PF13556"/>
    </source>
</evidence>
<dbReference type="Gene3D" id="1.10.10.2840">
    <property type="entry name" value="PucR C-terminal helix-turn-helix domain"/>
    <property type="match status" value="1"/>
</dbReference>
<dbReference type="AlphaFoldDB" id="A0A140L3I8"/>
<dbReference type="Pfam" id="PF07905">
    <property type="entry name" value="PucR"/>
    <property type="match status" value="1"/>
</dbReference>
<name>A0A140L3I8_9FIRM</name>
<dbReference type="InterPro" id="IPR042070">
    <property type="entry name" value="PucR_C-HTH_sf"/>
</dbReference>
<feature type="domain" description="Purine catabolism PurC-like" evidence="2">
    <location>
        <begin position="13"/>
        <end position="132"/>
    </location>
</feature>
<evidence type="ECO:0000313" key="5">
    <source>
        <dbReference type="EMBL" id="KXG75113.1"/>
    </source>
</evidence>
<dbReference type="STRING" id="520762.AN619_19390"/>
<comment type="caution">
    <text evidence="5">The sequence shown here is derived from an EMBL/GenBank/DDBJ whole genome shotgun (WGS) entry which is preliminary data.</text>
</comment>
<evidence type="ECO:0000313" key="6">
    <source>
        <dbReference type="Proteomes" id="UP000070456"/>
    </source>
</evidence>